<reference evidence="4 5" key="1">
    <citation type="submission" date="2024-10" db="EMBL/GenBank/DDBJ databases">
        <title>The Natural Products Discovery Center: Release of the First 8490 Sequenced Strains for Exploring Actinobacteria Biosynthetic Diversity.</title>
        <authorList>
            <person name="Kalkreuter E."/>
            <person name="Kautsar S.A."/>
            <person name="Yang D."/>
            <person name="Bader C.D."/>
            <person name="Teijaro C.N."/>
            <person name="Fluegel L."/>
            <person name="Davis C.M."/>
            <person name="Simpson J.R."/>
            <person name="Lauterbach L."/>
            <person name="Steele A.D."/>
            <person name="Gui C."/>
            <person name="Meng S."/>
            <person name="Li G."/>
            <person name="Viehrig K."/>
            <person name="Ye F."/>
            <person name="Su P."/>
            <person name="Kiefer A.F."/>
            <person name="Nichols A."/>
            <person name="Cepeda A.J."/>
            <person name="Yan W."/>
            <person name="Fan B."/>
            <person name="Jiang Y."/>
            <person name="Adhikari A."/>
            <person name="Zheng C.-J."/>
            <person name="Schuster L."/>
            <person name="Cowan T.M."/>
            <person name="Smanski M.J."/>
            <person name="Chevrette M.G."/>
            <person name="De Carvalho L.P.S."/>
            <person name="Shen B."/>
        </authorList>
    </citation>
    <scope>NUCLEOTIDE SEQUENCE [LARGE SCALE GENOMIC DNA]</scope>
    <source>
        <strain evidence="4 5">NPDC087045</strain>
    </source>
</reference>
<comment type="similarity">
    <text evidence="1 2">Belongs to the outer membrane factor (OMF) (TC 1.B.17) family.</text>
</comment>
<dbReference type="InterPro" id="IPR003423">
    <property type="entry name" value="OMP_efflux"/>
</dbReference>
<dbReference type="Gene3D" id="1.20.1600.10">
    <property type="entry name" value="Outer membrane efflux proteins (OEP)"/>
    <property type="match status" value="1"/>
</dbReference>
<keyword evidence="5" id="KW-1185">Reference proteome</keyword>
<dbReference type="EMBL" id="JBIUZV010000004">
    <property type="protein sequence ID" value="MFJ3045937.1"/>
    <property type="molecule type" value="Genomic_DNA"/>
</dbReference>
<accession>A0ABW8EYK3</accession>
<dbReference type="RefSeq" id="WP_402699801.1">
    <property type="nucleotide sequence ID" value="NZ_JBIUZV010000004.1"/>
</dbReference>
<evidence type="ECO:0000313" key="4">
    <source>
        <dbReference type="EMBL" id="MFJ3045937.1"/>
    </source>
</evidence>
<feature type="signal peptide" evidence="2">
    <location>
        <begin position="1"/>
        <end position="31"/>
    </location>
</feature>
<dbReference type="Gene3D" id="2.20.200.10">
    <property type="entry name" value="Outer membrane efflux proteins (OEP)"/>
    <property type="match status" value="1"/>
</dbReference>
<dbReference type="PANTHER" id="PTHR30203">
    <property type="entry name" value="OUTER MEMBRANE CATION EFFLUX PROTEIN"/>
    <property type="match status" value="1"/>
</dbReference>
<dbReference type="InterPro" id="IPR010131">
    <property type="entry name" value="MdtP/NodT-like"/>
</dbReference>
<sequence length="508" mass="54489">MQTLTDNKTTFLPRSVMALALATALAGCANLAPDYVQPAAPVPANWLHLMDGMQVDGKQIVAAAGDKAAANNADADNIGWRQFFLDPRLQQVIAMSLENNRDLRVAALNIEKARAQYRITDADRYPAISATGSGTASRTPAQVSSSGRATVSHQQSVTAGISSYELDFFGRLKNLSDAALETYQYQVETRRSTHISMVAEVATAWLTLASDRELLKLAQDTLQSQSRTYELSQRSHDIGTVSGVDLASQEATVESARADVAQYTAQVAQDINALRLLVGADLDEALLPQGLPQTASVLLAMPSDLPSEVLLRRPDVLAAEHTLKSANADIGAARAAFFPSITLTANGGTASSTLGGLFKPGSASWSFAPSINLPIFNAGSLRASLDSAKITRDIDVANYEKAVQTAFREVADALAVRATLDQRLQAQSRVAAANEKSYRLSEARYRNGIDSYLTTLVSQRSLYSAQQTLISLRLTEQSNRITLYKVLGGGWNEQSQPPQAVVDGKNAS</sequence>
<comment type="caution">
    <text evidence="4">The sequence shown here is derived from an EMBL/GenBank/DDBJ whole genome shotgun (WGS) entry which is preliminary data.</text>
</comment>
<feature type="chain" id="PRO_5044981703" evidence="2">
    <location>
        <begin position="32"/>
        <end position="508"/>
    </location>
</feature>
<evidence type="ECO:0000313" key="5">
    <source>
        <dbReference type="Proteomes" id="UP001617427"/>
    </source>
</evidence>
<organism evidence="4 5">
    <name type="scientific">Herbaspirillum chlorophenolicum</name>
    <dbReference type="NCBI Taxonomy" id="211589"/>
    <lineage>
        <taxon>Bacteria</taxon>
        <taxon>Pseudomonadati</taxon>
        <taxon>Pseudomonadota</taxon>
        <taxon>Betaproteobacteria</taxon>
        <taxon>Burkholderiales</taxon>
        <taxon>Oxalobacteraceae</taxon>
        <taxon>Herbaspirillum</taxon>
    </lineage>
</organism>
<gene>
    <name evidence="4" type="ORF">ACIPEN_08910</name>
</gene>
<keyword evidence="2" id="KW-0564">Palmitate</keyword>
<keyword evidence="2" id="KW-0472">Membrane</keyword>
<keyword evidence="2" id="KW-0812">Transmembrane</keyword>
<dbReference type="NCBIfam" id="TIGR01845">
    <property type="entry name" value="outer_NodT"/>
    <property type="match status" value="1"/>
</dbReference>
<keyword evidence="2" id="KW-0449">Lipoprotein</keyword>
<comment type="subcellular location">
    <subcellularLocation>
        <location evidence="2">Cell membrane</location>
        <topology evidence="2">Lipid-anchor</topology>
    </subcellularLocation>
</comment>
<dbReference type="PANTHER" id="PTHR30203:SF32">
    <property type="entry name" value="CATION EFFLUX SYSTEM PROTEIN CUSC"/>
    <property type="match status" value="1"/>
</dbReference>
<keyword evidence="2" id="KW-0732">Signal</keyword>
<evidence type="ECO:0000256" key="1">
    <source>
        <dbReference type="ARBA" id="ARBA00007613"/>
    </source>
</evidence>
<dbReference type="Pfam" id="PF02321">
    <property type="entry name" value="OEP"/>
    <property type="match status" value="2"/>
</dbReference>
<keyword evidence="2" id="KW-1134">Transmembrane beta strand</keyword>
<evidence type="ECO:0000256" key="3">
    <source>
        <dbReference type="SAM" id="MobiDB-lite"/>
    </source>
</evidence>
<feature type="region of interest" description="Disordered" evidence="3">
    <location>
        <begin position="130"/>
        <end position="150"/>
    </location>
</feature>
<proteinExistence type="inferred from homology"/>
<dbReference type="SUPFAM" id="SSF56954">
    <property type="entry name" value="Outer membrane efflux proteins (OEP)"/>
    <property type="match status" value="1"/>
</dbReference>
<name>A0ABW8EYK3_9BURK</name>
<protein>
    <submittedName>
        <fullName evidence="4">Efflux transporter outer membrane subunit</fullName>
    </submittedName>
</protein>
<evidence type="ECO:0000256" key="2">
    <source>
        <dbReference type="RuleBase" id="RU362097"/>
    </source>
</evidence>
<dbReference type="Proteomes" id="UP001617427">
    <property type="component" value="Unassembled WGS sequence"/>
</dbReference>